<organism evidence="1 2">
    <name type="scientific">Brevibacillus aydinogluensis</name>
    <dbReference type="NCBI Taxonomy" id="927786"/>
    <lineage>
        <taxon>Bacteria</taxon>
        <taxon>Bacillati</taxon>
        <taxon>Bacillota</taxon>
        <taxon>Bacilli</taxon>
        <taxon>Bacillales</taxon>
        <taxon>Paenibacillaceae</taxon>
        <taxon>Brevibacillus</taxon>
    </lineage>
</organism>
<dbReference type="RefSeq" id="WP_304414970.1">
    <property type="nucleotide sequence ID" value="NZ_OY569118.1"/>
</dbReference>
<dbReference type="KEGG" id="bayd:BSPP4475_01620"/>
<dbReference type="EMBL" id="OY569118">
    <property type="protein sequence ID" value="CAJ1001024.1"/>
    <property type="molecule type" value="Genomic_DNA"/>
</dbReference>
<evidence type="ECO:0000313" key="2">
    <source>
        <dbReference type="Proteomes" id="UP001189619"/>
    </source>
</evidence>
<accession>A0AA48M7F9</accession>
<sequence length="105" mass="11855">MAILTSSDLIGFYPEFSTWDATGLSAIVLRANVFVEGQVTIPDPVPDELKLAAAMIAKDMAQDRRVTSVKQGDYQESITYVNNDPKVEEILNKYRKNRGQKMWMI</sequence>
<reference evidence="1" key="1">
    <citation type="submission" date="2023-07" db="EMBL/GenBank/DDBJ databases">
        <authorList>
            <person name="Ivanov I."/>
            <person name="Teneva D."/>
            <person name="Stoikov I."/>
        </authorList>
    </citation>
    <scope>NUCLEOTIDE SEQUENCE</scope>
    <source>
        <strain evidence="1">4475</strain>
    </source>
</reference>
<name>A0AA48M7F9_9BACL</name>
<dbReference type="AlphaFoldDB" id="A0AA48M7F9"/>
<dbReference type="Proteomes" id="UP001189619">
    <property type="component" value="Chromosome"/>
</dbReference>
<evidence type="ECO:0000313" key="1">
    <source>
        <dbReference type="EMBL" id="CAJ1001024.1"/>
    </source>
</evidence>
<protein>
    <submittedName>
        <fullName evidence="1">Phage protein</fullName>
    </submittedName>
</protein>
<proteinExistence type="predicted"/>
<keyword evidence="2" id="KW-1185">Reference proteome</keyword>
<gene>
    <name evidence="1" type="ORF">BSPP4475_01620</name>
</gene>